<reference evidence="1 2" key="1">
    <citation type="submission" date="2018-08" db="EMBL/GenBank/DDBJ databases">
        <title>Recombination of ecologically and evolutionarily significant loci maintains genetic cohesion in the Pseudomonas syringae species complex.</title>
        <authorList>
            <person name="Dillon M."/>
            <person name="Thakur S."/>
            <person name="Almeida R.N.D."/>
            <person name="Weir B.S."/>
            <person name="Guttman D.S."/>
        </authorList>
    </citation>
    <scope>NUCLEOTIDE SEQUENCE [LARGE SCALE GENOMIC DNA]</scope>
    <source>
        <strain evidence="1 2">ICMP 11281</strain>
    </source>
</reference>
<organism evidence="1 2">
    <name type="scientific">Pseudomonas syringae pv. maculicola</name>
    <dbReference type="NCBI Taxonomy" id="59511"/>
    <lineage>
        <taxon>Bacteria</taxon>
        <taxon>Pseudomonadati</taxon>
        <taxon>Pseudomonadota</taxon>
        <taxon>Gammaproteobacteria</taxon>
        <taxon>Pseudomonadales</taxon>
        <taxon>Pseudomonadaceae</taxon>
        <taxon>Pseudomonas</taxon>
    </lineage>
</organism>
<comment type="caution">
    <text evidence="1">The sequence shown here is derived from an EMBL/GenBank/DDBJ whole genome shotgun (WGS) entry which is preliminary data.</text>
</comment>
<name>A0A3M3HGA4_PSEYM</name>
<dbReference type="EMBL" id="RBUQ01000176">
    <property type="protein sequence ID" value="RMV36281.1"/>
    <property type="molecule type" value="Genomic_DNA"/>
</dbReference>
<accession>A0A3M3HGA4</accession>
<evidence type="ECO:0000313" key="2">
    <source>
        <dbReference type="Proteomes" id="UP000271631"/>
    </source>
</evidence>
<protein>
    <submittedName>
        <fullName evidence="1">Uncharacterized protein</fullName>
    </submittedName>
</protein>
<dbReference type="AlphaFoldDB" id="A0A3M3HGA4"/>
<gene>
    <name evidence="1" type="ORF">ALP13_102553</name>
</gene>
<sequence>MRMLGVKRLWQAPSNRARQASEVILNNDMLILGSVNKGGCVVRVQAGWTVNNVFGSLDGRLELFSAPAVYPACSRGAASDCRCALGWADVQNGGKREFHDPDHTHRTHCF</sequence>
<proteinExistence type="predicted"/>
<dbReference type="Proteomes" id="UP000271631">
    <property type="component" value="Unassembled WGS sequence"/>
</dbReference>
<evidence type="ECO:0000313" key="1">
    <source>
        <dbReference type="EMBL" id="RMV36281.1"/>
    </source>
</evidence>